<name>A0A0E2E3Z3_TREDN</name>
<feature type="domain" description="NADP transhydrogenase beta-like" evidence="12">
    <location>
        <begin position="11"/>
        <end position="482"/>
    </location>
</feature>
<dbReference type="PANTHER" id="PTHR44758:SF1">
    <property type="entry name" value="NAD(P) TRANSHYDROGENASE SUBUNIT BETA"/>
    <property type="match status" value="1"/>
</dbReference>
<dbReference type="AlphaFoldDB" id="A0A0E2E3Z3"/>
<evidence type="ECO:0000256" key="6">
    <source>
        <dbReference type="ARBA" id="ARBA00022989"/>
    </source>
</evidence>
<keyword evidence="4" id="KW-0521">NADP</keyword>
<feature type="transmembrane region" description="Helical" evidence="11">
    <location>
        <begin position="115"/>
        <end position="139"/>
    </location>
</feature>
<dbReference type="HOGENOM" id="CLU_007866_2_1_12"/>
<dbReference type="PANTHER" id="PTHR44758">
    <property type="entry name" value="NAD(P) TRANSHYDROGENASE SUBUNIT BETA"/>
    <property type="match status" value="1"/>
</dbReference>
<dbReference type="GO" id="GO:0016020">
    <property type="term" value="C:membrane"/>
    <property type="evidence" value="ECO:0007669"/>
    <property type="project" value="UniProtKB-SubCell"/>
</dbReference>
<accession>A0A0E2E3Z3</accession>
<sequence>MTDTVYYIICGVLSIGVLLGINMMSKVKSAVKGNRLSALCMLAAVCVTLYKYQIFSAGMMWAGLAIGAAIGIYLTIKVEMITMPQTVALLNGLGGAASAVAALLTLAAVNTQTGIFAIVTGGIALAVGALTFSGSLIAAGKLHKLLPQKPTVLPAHQALTTVSFLGMIAFIVLLPIKPELMMSISVAGLVISLLFGIFFAIRVGGADMPITISLLNSTSGVAASIAGMAIGDILLVSVGGIVGASGLLLTQIMCRAMNRSLASILFSKAASPAKSAQPAQPASPSASSSREASEAKAQQTGEAKPAQQELTATGHTDKSQLTSWFNDAKEIIIIPGYGMALSQAQGLVKQLADKLESMGKNVRFAIHPVAGRMPGHMNVLLCEVDIPYDKLYEMETINPDFDKTDLAIIIGASDVVNPAANTAEGTPIYGMPVLAAEKAKKLIICNYDLQPGYAGVPNPLYEPNPNTMMLLGDAKESINTMLDSLRTKGAAAGSSSGGISGSAGAEASQKQAGTEAQIGPWFKEAKEIIVIPGYGMALSQAQGLVKQLADKLESMGKNVRFAIHPVAGRMPGHMNVLLCEVDIPYDKLYEMEAINPDFDKTDLAIIIGASDVVNPAANTAEGTPIYGMPVLAAEKAKKLIICNFDLQPGYAGVPNPLYEPNPNTMMLLGDAKDSLNKILENL</sequence>
<evidence type="ECO:0000313" key="13">
    <source>
        <dbReference type="EMBL" id="EMB30831.1"/>
    </source>
</evidence>
<keyword evidence="7" id="KW-0520">NAD</keyword>
<feature type="region of interest" description="Disordered" evidence="10">
    <location>
        <begin position="275"/>
        <end position="316"/>
    </location>
</feature>
<evidence type="ECO:0000256" key="2">
    <source>
        <dbReference type="ARBA" id="ARBA00012943"/>
    </source>
</evidence>
<dbReference type="GO" id="GO:0008750">
    <property type="term" value="F:proton-translocating NAD(P)+ transhydrogenase activity"/>
    <property type="evidence" value="ECO:0007669"/>
    <property type="project" value="UniProtKB-EC"/>
</dbReference>
<dbReference type="EC" id="7.1.1.1" evidence="2"/>
<feature type="transmembrane region" description="Helical" evidence="11">
    <location>
        <begin position="6"/>
        <end position="24"/>
    </location>
</feature>
<evidence type="ECO:0000256" key="5">
    <source>
        <dbReference type="ARBA" id="ARBA00022967"/>
    </source>
</evidence>
<feature type="transmembrane region" description="Helical" evidence="11">
    <location>
        <begin position="151"/>
        <end position="174"/>
    </location>
</feature>
<dbReference type="PATRIC" id="fig|999432.5.peg.2609"/>
<keyword evidence="3 11" id="KW-0812">Transmembrane</keyword>
<keyword evidence="5" id="KW-1278">Translocase</keyword>
<evidence type="ECO:0000256" key="8">
    <source>
        <dbReference type="ARBA" id="ARBA00023136"/>
    </source>
</evidence>
<gene>
    <name evidence="13" type="ORF">HMPREF9726_02516</name>
</gene>
<comment type="subcellular location">
    <subcellularLocation>
        <location evidence="1">Membrane</location>
        <topology evidence="1">Multi-pass membrane protein</topology>
    </subcellularLocation>
</comment>
<dbReference type="Pfam" id="PF02233">
    <property type="entry name" value="PNTB"/>
    <property type="match status" value="2"/>
</dbReference>
<comment type="caution">
    <text evidence="13">The sequence shown here is derived from an EMBL/GenBank/DDBJ whole genome shotgun (WGS) entry which is preliminary data.</text>
</comment>
<evidence type="ECO:0000256" key="11">
    <source>
        <dbReference type="SAM" id="Phobius"/>
    </source>
</evidence>
<feature type="compositionally biased region" description="Low complexity" evidence="10">
    <location>
        <begin position="275"/>
        <end position="299"/>
    </location>
</feature>
<feature type="transmembrane region" description="Helical" evidence="11">
    <location>
        <begin position="88"/>
        <end position="109"/>
    </location>
</feature>
<feature type="transmembrane region" description="Helical" evidence="11">
    <location>
        <begin position="221"/>
        <end position="249"/>
    </location>
</feature>
<dbReference type="InterPro" id="IPR034300">
    <property type="entry name" value="PNTB-like"/>
</dbReference>
<evidence type="ECO:0000256" key="7">
    <source>
        <dbReference type="ARBA" id="ARBA00023027"/>
    </source>
</evidence>
<reference evidence="13" key="1">
    <citation type="submission" date="2012-01" db="EMBL/GenBank/DDBJ databases">
        <title>The Genome Sequence of Treponema denticola H-22.</title>
        <authorList>
            <consortium name="The Broad Institute Genome Sequencing Platform"/>
            <person name="Earl A."/>
            <person name="Ward D."/>
            <person name="Feldgarden M."/>
            <person name="Gevers D."/>
            <person name="Blanton J.M."/>
            <person name="Fenno C.J."/>
            <person name="Baranova O.V."/>
            <person name="Mathney J."/>
            <person name="Dewhirst F.E."/>
            <person name="Izard J."/>
            <person name="Young S.K."/>
            <person name="Zeng Q."/>
            <person name="Gargeya S."/>
            <person name="Fitzgerald M."/>
            <person name="Haas B."/>
            <person name="Abouelleil A."/>
            <person name="Alvarado L."/>
            <person name="Arachchi H.M."/>
            <person name="Berlin A."/>
            <person name="Chapman S.B."/>
            <person name="Gearin G."/>
            <person name="Goldberg J."/>
            <person name="Griggs A."/>
            <person name="Gujja S."/>
            <person name="Hansen M."/>
            <person name="Heiman D."/>
            <person name="Howarth C."/>
            <person name="Larimer J."/>
            <person name="Lui A."/>
            <person name="MacDonald P.J.P."/>
            <person name="McCowen C."/>
            <person name="Montmayeur A."/>
            <person name="Murphy C."/>
            <person name="Neiman D."/>
            <person name="Pearson M."/>
            <person name="Priest M."/>
            <person name="Roberts A."/>
            <person name="Saif S."/>
            <person name="Shea T."/>
            <person name="Sisk P."/>
            <person name="Stolte C."/>
            <person name="Sykes S."/>
            <person name="Wortman J."/>
            <person name="Nusbaum C."/>
            <person name="Birren B."/>
        </authorList>
    </citation>
    <scope>NUCLEOTIDE SEQUENCE [LARGE SCALE GENOMIC DNA]</scope>
    <source>
        <strain evidence="13">H-22</strain>
    </source>
</reference>
<feature type="transmembrane region" description="Helical" evidence="11">
    <location>
        <begin position="180"/>
        <end position="201"/>
    </location>
</feature>
<organism evidence="13">
    <name type="scientific">Treponema denticola H-22</name>
    <dbReference type="NCBI Taxonomy" id="999432"/>
    <lineage>
        <taxon>Bacteria</taxon>
        <taxon>Pseudomonadati</taxon>
        <taxon>Spirochaetota</taxon>
        <taxon>Spirochaetia</taxon>
        <taxon>Spirochaetales</taxon>
        <taxon>Treponemataceae</taxon>
        <taxon>Treponema</taxon>
    </lineage>
</organism>
<protein>
    <recommendedName>
        <fullName evidence="2">proton-translocating NAD(P)(+) transhydrogenase</fullName>
        <ecNumber evidence="2">7.1.1.1</ecNumber>
    </recommendedName>
</protein>
<feature type="transmembrane region" description="Helical" evidence="11">
    <location>
        <begin position="58"/>
        <end position="76"/>
    </location>
</feature>
<dbReference type="Gene3D" id="3.40.50.1220">
    <property type="entry name" value="TPP-binding domain"/>
    <property type="match status" value="2"/>
</dbReference>
<evidence type="ECO:0000256" key="9">
    <source>
        <dbReference type="ARBA" id="ARBA00048202"/>
    </source>
</evidence>
<proteinExistence type="predicted"/>
<evidence type="ECO:0000256" key="3">
    <source>
        <dbReference type="ARBA" id="ARBA00022692"/>
    </source>
</evidence>
<evidence type="ECO:0000256" key="1">
    <source>
        <dbReference type="ARBA" id="ARBA00004141"/>
    </source>
</evidence>
<evidence type="ECO:0000256" key="4">
    <source>
        <dbReference type="ARBA" id="ARBA00022857"/>
    </source>
</evidence>
<dbReference type="InterPro" id="IPR029035">
    <property type="entry name" value="DHS-like_NAD/FAD-binding_dom"/>
</dbReference>
<evidence type="ECO:0000259" key="12">
    <source>
        <dbReference type="Pfam" id="PF02233"/>
    </source>
</evidence>
<comment type="catalytic activity">
    <reaction evidence="9">
        <text>NAD(+) + NADPH + H(+)(in) = NADH + NADP(+) + H(+)(out)</text>
        <dbReference type="Rhea" id="RHEA:47992"/>
        <dbReference type="ChEBI" id="CHEBI:15378"/>
        <dbReference type="ChEBI" id="CHEBI:57540"/>
        <dbReference type="ChEBI" id="CHEBI:57783"/>
        <dbReference type="ChEBI" id="CHEBI:57945"/>
        <dbReference type="ChEBI" id="CHEBI:58349"/>
        <dbReference type="EC" id="7.1.1.1"/>
    </reaction>
</comment>
<keyword evidence="8 11" id="KW-0472">Membrane</keyword>
<dbReference type="Proteomes" id="UP000011705">
    <property type="component" value="Chromosome"/>
</dbReference>
<keyword evidence="6 11" id="KW-1133">Transmembrane helix</keyword>
<dbReference type="RefSeq" id="WP_002686040.1">
    <property type="nucleotide sequence ID" value="NZ_CM001795.1"/>
</dbReference>
<dbReference type="SUPFAM" id="SSF52467">
    <property type="entry name" value="DHS-like NAD/FAD-binding domain"/>
    <property type="match status" value="2"/>
</dbReference>
<evidence type="ECO:0000256" key="10">
    <source>
        <dbReference type="SAM" id="MobiDB-lite"/>
    </source>
</evidence>
<feature type="domain" description="NADP transhydrogenase beta-like" evidence="12">
    <location>
        <begin position="504"/>
        <end position="680"/>
    </location>
</feature>
<dbReference type="EMBL" id="AGDV01000021">
    <property type="protein sequence ID" value="EMB30831.1"/>
    <property type="molecule type" value="Genomic_DNA"/>
</dbReference>